<name>A0ABW3XKU3_9ACTN</name>
<dbReference type="Proteomes" id="UP001597058">
    <property type="component" value="Unassembled WGS sequence"/>
</dbReference>
<keyword evidence="2" id="KW-1185">Reference proteome</keyword>
<accession>A0ABW3XKU3</accession>
<evidence type="ECO:0000313" key="1">
    <source>
        <dbReference type="EMBL" id="MFD1309079.1"/>
    </source>
</evidence>
<gene>
    <name evidence="1" type="ORF">ACFQ5X_24880</name>
</gene>
<evidence type="ECO:0008006" key="3">
    <source>
        <dbReference type="Google" id="ProtNLM"/>
    </source>
</evidence>
<dbReference type="RefSeq" id="WP_381328769.1">
    <property type="nucleotide sequence ID" value="NZ_JBHTMM010000033.1"/>
</dbReference>
<organism evidence="1 2">
    <name type="scientific">Streptomyces kaempferi</name>
    <dbReference type="NCBI Taxonomy" id="333725"/>
    <lineage>
        <taxon>Bacteria</taxon>
        <taxon>Bacillati</taxon>
        <taxon>Actinomycetota</taxon>
        <taxon>Actinomycetes</taxon>
        <taxon>Kitasatosporales</taxon>
        <taxon>Streptomycetaceae</taxon>
        <taxon>Streptomyces</taxon>
    </lineage>
</organism>
<protein>
    <recommendedName>
        <fullName evidence="3">Lsr2 protein</fullName>
    </recommendedName>
</protein>
<dbReference type="EMBL" id="JBHTMM010000033">
    <property type="protein sequence ID" value="MFD1309079.1"/>
    <property type="molecule type" value="Genomic_DNA"/>
</dbReference>
<comment type="caution">
    <text evidence="1">The sequence shown here is derived from an EMBL/GenBank/DDBJ whole genome shotgun (WGS) entry which is preliminary data.</text>
</comment>
<reference evidence="2" key="1">
    <citation type="journal article" date="2019" name="Int. J. Syst. Evol. Microbiol.">
        <title>The Global Catalogue of Microorganisms (GCM) 10K type strain sequencing project: providing services to taxonomists for standard genome sequencing and annotation.</title>
        <authorList>
            <consortium name="The Broad Institute Genomics Platform"/>
            <consortium name="The Broad Institute Genome Sequencing Center for Infectious Disease"/>
            <person name="Wu L."/>
            <person name="Ma J."/>
        </authorList>
    </citation>
    <scope>NUCLEOTIDE SEQUENCE [LARGE SCALE GENOMIC DNA]</scope>
    <source>
        <strain evidence="2">CGMCC 4.7020</strain>
    </source>
</reference>
<proteinExistence type="predicted"/>
<sequence length="174" mass="19026">MPRKSPITSAEPLVNEGIAILRSNGADAQADAVATVLQYAVAQVKQRKSRAMSGGKPIAVPLRPNLYLRAYRSDVNLTKLVLEGWKAFQASEWEPVHPKPEFALESGADATGRAMLNIRVPEEALEAAEDAASAWVAEHDWPTKRGYRLTARHVAAQWLALQFPADEQEEAAAE</sequence>
<evidence type="ECO:0000313" key="2">
    <source>
        <dbReference type="Proteomes" id="UP001597058"/>
    </source>
</evidence>